<dbReference type="OrthoDB" id="6538110at2"/>
<feature type="signal peptide" evidence="1">
    <location>
        <begin position="1"/>
        <end position="18"/>
    </location>
</feature>
<dbReference type="Proteomes" id="UP000281332">
    <property type="component" value="Unassembled WGS sequence"/>
</dbReference>
<dbReference type="EMBL" id="RMVG01000001">
    <property type="protein sequence ID" value="RPE04471.1"/>
    <property type="molecule type" value="Genomic_DNA"/>
</dbReference>
<organism evidence="2 3">
    <name type="scientific">Candidatus Pantoea deserta</name>
    <dbReference type="NCBI Taxonomy" id="1869313"/>
    <lineage>
        <taxon>Bacteria</taxon>
        <taxon>Pseudomonadati</taxon>
        <taxon>Pseudomonadota</taxon>
        <taxon>Gammaproteobacteria</taxon>
        <taxon>Enterobacterales</taxon>
        <taxon>Erwiniaceae</taxon>
        <taxon>Pantoea</taxon>
    </lineage>
</organism>
<feature type="chain" id="PRO_5018202204" description="Shiga toxin A subunit" evidence="1">
    <location>
        <begin position="19"/>
        <end position="149"/>
    </location>
</feature>
<keyword evidence="1" id="KW-0732">Signal</keyword>
<keyword evidence="3" id="KW-1185">Reference proteome</keyword>
<proteinExistence type="predicted"/>
<gene>
    <name evidence="2" type="ORF">BBB56_01105</name>
</gene>
<evidence type="ECO:0000313" key="2">
    <source>
        <dbReference type="EMBL" id="RPE04471.1"/>
    </source>
</evidence>
<dbReference type="AlphaFoldDB" id="A0A3N4PI39"/>
<evidence type="ECO:0008006" key="4">
    <source>
        <dbReference type="Google" id="ProtNLM"/>
    </source>
</evidence>
<dbReference type="RefSeq" id="WP_123798100.1">
    <property type="nucleotide sequence ID" value="NZ_RMVG01000001.1"/>
</dbReference>
<name>A0A3N4PI39_9GAMM</name>
<sequence length="149" mass="17001">MKKIILLALLSISFNAFTSVKPEECIPVEEDVGIATLFTMVEDFDIPIAQVDRSKTKARILYTEPVNHKLALIYGKKERILSGGEMSDDKTTAEQYAEGFMWNNAKNIIVKYNFYNYQGKENILIISAFVSDTDCAVRWNGYVVVKREF</sequence>
<protein>
    <recommendedName>
        <fullName evidence="4">Shiga toxin A subunit</fullName>
    </recommendedName>
</protein>
<comment type="caution">
    <text evidence="2">The sequence shown here is derived from an EMBL/GenBank/DDBJ whole genome shotgun (WGS) entry which is preliminary data.</text>
</comment>
<evidence type="ECO:0000313" key="3">
    <source>
        <dbReference type="Proteomes" id="UP000281332"/>
    </source>
</evidence>
<evidence type="ECO:0000256" key="1">
    <source>
        <dbReference type="SAM" id="SignalP"/>
    </source>
</evidence>
<accession>A0A3N4PI39</accession>
<reference evidence="2 3" key="1">
    <citation type="submission" date="2018-11" db="EMBL/GenBank/DDBJ databases">
        <title>Whole genome sequencing of Pantoea sp. RIT388.</title>
        <authorList>
            <person name="Gan H.M."/>
            <person name="Hudson A.O."/>
        </authorList>
    </citation>
    <scope>NUCLEOTIDE SEQUENCE [LARGE SCALE GENOMIC DNA]</scope>
    <source>
        <strain evidence="2 3">RIT388</strain>
    </source>
</reference>